<proteinExistence type="predicted"/>
<evidence type="ECO:0000313" key="2">
    <source>
        <dbReference type="Proteomes" id="UP000789920"/>
    </source>
</evidence>
<gene>
    <name evidence="1" type="ORF">RPERSI_LOCUS28240</name>
</gene>
<dbReference type="Proteomes" id="UP000789920">
    <property type="component" value="Unassembled WGS sequence"/>
</dbReference>
<accession>A0ACA9SA17</accession>
<protein>
    <submittedName>
        <fullName evidence="1">37100_t:CDS:1</fullName>
    </submittedName>
</protein>
<keyword evidence="2" id="KW-1185">Reference proteome</keyword>
<reference evidence="1" key="1">
    <citation type="submission" date="2021-06" db="EMBL/GenBank/DDBJ databases">
        <authorList>
            <person name="Kallberg Y."/>
            <person name="Tangrot J."/>
            <person name="Rosling A."/>
        </authorList>
    </citation>
    <scope>NUCLEOTIDE SEQUENCE</scope>
    <source>
        <strain evidence="1">MA461A</strain>
    </source>
</reference>
<dbReference type="EMBL" id="CAJVQC010102090">
    <property type="protein sequence ID" value="CAG8831723.1"/>
    <property type="molecule type" value="Genomic_DNA"/>
</dbReference>
<evidence type="ECO:0000313" key="1">
    <source>
        <dbReference type="EMBL" id="CAG8831723.1"/>
    </source>
</evidence>
<feature type="non-terminal residue" evidence="1">
    <location>
        <position position="40"/>
    </location>
</feature>
<organism evidence="1 2">
    <name type="scientific">Racocetra persica</name>
    <dbReference type="NCBI Taxonomy" id="160502"/>
    <lineage>
        <taxon>Eukaryota</taxon>
        <taxon>Fungi</taxon>
        <taxon>Fungi incertae sedis</taxon>
        <taxon>Mucoromycota</taxon>
        <taxon>Glomeromycotina</taxon>
        <taxon>Glomeromycetes</taxon>
        <taxon>Diversisporales</taxon>
        <taxon>Gigasporaceae</taxon>
        <taxon>Racocetra</taxon>
    </lineage>
</organism>
<sequence length="40" mass="4305">KAKVVVQQHLKGLMASSNSSNTRTLCEKLALHYNSSATTS</sequence>
<comment type="caution">
    <text evidence="1">The sequence shown here is derived from an EMBL/GenBank/DDBJ whole genome shotgun (WGS) entry which is preliminary data.</text>
</comment>
<name>A0ACA9SA17_9GLOM</name>
<feature type="non-terminal residue" evidence="1">
    <location>
        <position position="1"/>
    </location>
</feature>